<evidence type="ECO:0000256" key="2">
    <source>
        <dbReference type="SAM" id="Phobius"/>
    </source>
</evidence>
<feature type="transmembrane region" description="Helical" evidence="2">
    <location>
        <begin position="89"/>
        <end position="106"/>
    </location>
</feature>
<name>A0A014NJ57_9BURK</name>
<dbReference type="RefSeq" id="WP_043385157.1">
    <property type="nucleotide sequence ID" value="NZ_JBOK01000016.1"/>
</dbReference>
<organism evidence="3 4">
    <name type="scientific">Comamonas aquatica DA1877</name>
    <dbReference type="NCBI Taxonomy" id="1457173"/>
    <lineage>
        <taxon>Bacteria</taxon>
        <taxon>Pseudomonadati</taxon>
        <taxon>Pseudomonadota</taxon>
        <taxon>Betaproteobacteria</taxon>
        <taxon>Burkholderiales</taxon>
        <taxon>Comamonadaceae</taxon>
        <taxon>Comamonas</taxon>
    </lineage>
</organism>
<dbReference type="Proteomes" id="UP000020766">
    <property type="component" value="Unassembled WGS sequence"/>
</dbReference>
<dbReference type="PATRIC" id="fig|1457173.3.peg.2678"/>
<dbReference type="EMBL" id="JBOK01000016">
    <property type="protein sequence ID" value="EXU79468.1"/>
    <property type="molecule type" value="Genomic_DNA"/>
</dbReference>
<keyword evidence="2" id="KW-0472">Membrane</keyword>
<evidence type="ECO:0000313" key="3">
    <source>
        <dbReference type="EMBL" id="EXU79468.1"/>
    </source>
</evidence>
<evidence type="ECO:0000256" key="1">
    <source>
        <dbReference type="SAM" id="Coils"/>
    </source>
</evidence>
<dbReference type="AlphaFoldDB" id="A0A014NJ57"/>
<sequence>MDDWGDELPVINIEQVNQRFDKGSERMAAIERGLGGTTRELGQNNAELAKTRQELHELKQQLADLLEFFDAMQGAFKVLRWLGMLAKPMAAIVALGVALIGAWNAAKGIYPK</sequence>
<gene>
    <name evidence="3" type="ORF">AX13_04990</name>
</gene>
<evidence type="ECO:0000313" key="4">
    <source>
        <dbReference type="Proteomes" id="UP000020766"/>
    </source>
</evidence>
<proteinExistence type="predicted"/>
<keyword evidence="2" id="KW-1133">Transmembrane helix</keyword>
<keyword evidence="1" id="KW-0175">Coiled coil</keyword>
<feature type="coiled-coil region" evidence="1">
    <location>
        <begin position="41"/>
        <end position="68"/>
    </location>
</feature>
<accession>A0A014NJ57</accession>
<protein>
    <submittedName>
        <fullName evidence="3">Uncharacterized protein</fullName>
    </submittedName>
</protein>
<keyword evidence="4" id="KW-1185">Reference proteome</keyword>
<reference evidence="3 4" key="1">
    <citation type="submission" date="2014-01" db="EMBL/GenBank/DDBJ databases">
        <title>Interspecies Systems Biology Uncovers Metabolites Affecting C. elegans Gene Expression and Life History Traits.</title>
        <authorList>
            <person name="Watson E."/>
            <person name="Macneil L.T."/>
            <person name="Ritter A.D."/>
            <person name="Yilmaz L.S."/>
            <person name="Rosebrock A.P."/>
            <person name="Caudy A.A."/>
            <person name="Walhout A.J."/>
        </authorList>
    </citation>
    <scope>NUCLEOTIDE SEQUENCE [LARGE SCALE GENOMIC DNA]</scope>
    <source>
        <strain evidence="3 4">DA1877</strain>
    </source>
</reference>
<keyword evidence="2" id="KW-0812">Transmembrane</keyword>
<comment type="caution">
    <text evidence="3">The sequence shown here is derived from an EMBL/GenBank/DDBJ whole genome shotgun (WGS) entry which is preliminary data.</text>
</comment>